<organism evidence="1 2">
    <name type="scientific">Hohenbuehelia grisea</name>
    <dbReference type="NCBI Taxonomy" id="104357"/>
    <lineage>
        <taxon>Eukaryota</taxon>
        <taxon>Fungi</taxon>
        <taxon>Dikarya</taxon>
        <taxon>Basidiomycota</taxon>
        <taxon>Agaricomycotina</taxon>
        <taxon>Agaricomycetes</taxon>
        <taxon>Agaricomycetidae</taxon>
        <taxon>Agaricales</taxon>
        <taxon>Pleurotineae</taxon>
        <taxon>Pleurotaceae</taxon>
        <taxon>Hohenbuehelia</taxon>
    </lineage>
</organism>
<dbReference type="Proteomes" id="UP001556367">
    <property type="component" value="Unassembled WGS sequence"/>
</dbReference>
<sequence>MRAVAWNVAGPALPIAMQYVRYRINLEVEMNDGSESGLNLPPILPDASLGSLDTPFTTTEVRALSAIANLAARLEILLSRLCKDKRSKNSRLSPSESWRLRRALYRIMIYCAVFGLDRPPMDAGFDQIPQSVRTEQKDFFADMDTTELAELQVVVTFLKDLGKCACLGDDLDNDLLILVAFLFLYGPHAILHCYEQGTLGDIYEAQYNDFAFNDLPADPILAFIDGPLTAAFSEHELSMDTVVQSSPWRPLLDEIAGEDDKYWDLLKGRISISELLSLTKGNLRYNASDRVNMRVALLECPSAQLFDEIFDLKTADFSDWSKDDWFCLGCLKTLFAANSAQWFLEYKRKMHVGFPIPSKNCPV</sequence>
<gene>
    <name evidence="1" type="ORF">HGRIS_005767</name>
</gene>
<dbReference type="EMBL" id="JASNQZ010000001">
    <property type="protein sequence ID" value="KAL0960743.1"/>
    <property type="molecule type" value="Genomic_DNA"/>
</dbReference>
<reference evidence="2" key="1">
    <citation type="submission" date="2024-06" db="EMBL/GenBank/DDBJ databases">
        <title>Multi-omics analyses provide insights into the biosynthesis of the anticancer antibiotic pleurotin in Hohenbuehelia grisea.</title>
        <authorList>
            <person name="Weaver J.A."/>
            <person name="Alberti F."/>
        </authorList>
    </citation>
    <scope>NUCLEOTIDE SEQUENCE [LARGE SCALE GENOMIC DNA]</scope>
    <source>
        <strain evidence="2">T-177</strain>
    </source>
</reference>
<comment type="caution">
    <text evidence="1">The sequence shown here is derived from an EMBL/GenBank/DDBJ whole genome shotgun (WGS) entry which is preliminary data.</text>
</comment>
<proteinExistence type="predicted"/>
<keyword evidence="2" id="KW-1185">Reference proteome</keyword>
<name>A0ABR3JZQ8_9AGAR</name>
<evidence type="ECO:0000313" key="1">
    <source>
        <dbReference type="EMBL" id="KAL0960743.1"/>
    </source>
</evidence>
<protein>
    <submittedName>
        <fullName evidence="1">Uncharacterized protein</fullName>
    </submittedName>
</protein>
<evidence type="ECO:0000313" key="2">
    <source>
        <dbReference type="Proteomes" id="UP001556367"/>
    </source>
</evidence>
<accession>A0ABR3JZQ8</accession>